<feature type="region of interest" description="Disordered" evidence="5">
    <location>
        <begin position="35"/>
        <end position="56"/>
    </location>
</feature>
<evidence type="ECO:0000256" key="3">
    <source>
        <dbReference type="ARBA" id="ARBA00023163"/>
    </source>
</evidence>
<keyword evidence="4" id="KW-0539">Nucleus</keyword>
<dbReference type="EMBL" id="JAQQAF010000009">
    <property type="protein sequence ID" value="KAJ8458894.1"/>
    <property type="molecule type" value="Genomic_DNA"/>
</dbReference>
<accession>A0AAV8PXL3</accession>
<dbReference type="InterPro" id="IPR051575">
    <property type="entry name" value="Myb-like_DNA-bd"/>
</dbReference>
<gene>
    <name evidence="6" type="ORF">OPV22_031820</name>
</gene>
<dbReference type="Proteomes" id="UP001222027">
    <property type="component" value="Unassembled WGS sequence"/>
</dbReference>
<evidence type="ECO:0000256" key="2">
    <source>
        <dbReference type="ARBA" id="ARBA00023125"/>
    </source>
</evidence>
<dbReference type="PANTHER" id="PTHR46621">
    <property type="entry name" value="SNRNA-ACTIVATING PROTEIN COMPLEX SUBUNIT 4"/>
    <property type="match status" value="1"/>
</dbReference>
<dbReference type="GO" id="GO:0001006">
    <property type="term" value="F:RNA polymerase III type 3 promoter sequence-specific DNA binding"/>
    <property type="evidence" value="ECO:0007669"/>
    <property type="project" value="TreeGrafter"/>
</dbReference>
<comment type="caution">
    <text evidence="6">The sequence shown here is derived from an EMBL/GenBank/DDBJ whole genome shotgun (WGS) entry which is preliminary data.</text>
</comment>
<keyword evidence="1" id="KW-0805">Transcription regulation</keyword>
<proteinExistence type="predicted"/>
<evidence type="ECO:0000313" key="7">
    <source>
        <dbReference type="Proteomes" id="UP001222027"/>
    </source>
</evidence>
<dbReference type="GO" id="GO:0000978">
    <property type="term" value="F:RNA polymerase II cis-regulatory region sequence-specific DNA binding"/>
    <property type="evidence" value="ECO:0007669"/>
    <property type="project" value="TreeGrafter"/>
</dbReference>
<dbReference type="GO" id="GO:0042795">
    <property type="term" value="P:snRNA transcription by RNA polymerase II"/>
    <property type="evidence" value="ECO:0007669"/>
    <property type="project" value="TreeGrafter"/>
</dbReference>
<evidence type="ECO:0000256" key="5">
    <source>
        <dbReference type="SAM" id="MobiDB-lite"/>
    </source>
</evidence>
<organism evidence="6 7">
    <name type="scientific">Ensete ventricosum</name>
    <name type="common">Abyssinian banana</name>
    <name type="synonym">Musa ensete</name>
    <dbReference type="NCBI Taxonomy" id="4639"/>
    <lineage>
        <taxon>Eukaryota</taxon>
        <taxon>Viridiplantae</taxon>
        <taxon>Streptophyta</taxon>
        <taxon>Embryophyta</taxon>
        <taxon>Tracheophyta</taxon>
        <taxon>Spermatophyta</taxon>
        <taxon>Magnoliopsida</taxon>
        <taxon>Liliopsida</taxon>
        <taxon>Zingiberales</taxon>
        <taxon>Musaceae</taxon>
        <taxon>Ensete</taxon>
    </lineage>
</organism>
<evidence type="ECO:0000256" key="4">
    <source>
        <dbReference type="ARBA" id="ARBA00023242"/>
    </source>
</evidence>
<dbReference type="GO" id="GO:0019185">
    <property type="term" value="C:snRNA-activating protein complex"/>
    <property type="evidence" value="ECO:0007669"/>
    <property type="project" value="TreeGrafter"/>
</dbReference>
<evidence type="ECO:0000313" key="6">
    <source>
        <dbReference type="EMBL" id="KAJ8458894.1"/>
    </source>
</evidence>
<keyword evidence="7" id="KW-1185">Reference proteome</keyword>
<evidence type="ECO:0000256" key="1">
    <source>
        <dbReference type="ARBA" id="ARBA00023015"/>
    </source>
</evidence>
<sequence>MVSSSSSGSDRDDAFDADMDALRRACMLTGADPFDVGGAGSDSDSESGPASSGSDDAGLLRRLQERFSSPCQDLNSLPFNKPSSTLLQESDCEDDFEILRAVQKRFKQYESGKLPALLIVCDWIACVLSYSLRKKSEELLEEPEIAVGIDVYGPETPNRSTELSKEHGYSYNESHTLEHEECNSIVRDLMSPKFPKSAQNFVDALKKNRSCQKLIRRKLIEIEAKIEKNKELKERIKCLMNFQVACKRKVMNVSCQRKDPRVKLISVKKPTSENFSKVQNLHNRRSMIKTLLRIVTDYFKEASCLTFWSR</sequence>
<reference evidence="6 7" key="1">
    <citation type="submission" date="2022-12" db="EMBL/GenBank/DDBJ databases">
        <title>Chromosome-scale assembly of the Ensete ventricosum genome.</title>
        <authorList>
            <person name="Dussert Y."/>
            <person name="Stocks J."/>
            <person name="Wendawek A."/>
            <person name="Woldeyes F."/>
            <person name="Nichols R.A."/>
            <person name="Borrell J.S."/>
        </authorList>
    </citation>
    <scope>NUCLEOTIDE SEQUENCE [LARGE SCALE GENOMIC DNA]</scope>
    <source>
        <strain evidence="7">cv. Maze</strain>
        <tissue evidence="6">Seeds</tissue>
    </source>
</reference>
<keyword evidence="2" id="KW-0238">DNA-binding</keyword>
<protein>
    <submittedName>
        <fullName evidence="6">Uncharacterized protein</fullName>
    </submittedName>
</protein>
<name>A0AAV8PXL3_ENSVE</name>
<dbReference type="AlphaFoldDB" id="A0AAV8PXL3"/>
<dbReference type="GO" id="GO:0042796">
    <property type="term" value="P:snRNA transcription by RNA polymerase III"/>
    <property type="evidence" value="ECO:0007669"/>
    <property type="project" value="TreeGrafter"/>
</dbReference>
<dbReference type="PANTHER" id="PTHR46621:SF1">
    <property type="entry name" value="SNRNA-ACTIVATING PROTEIN COMPLEX SUBUNIT 4"/>
    <property type="match status" value="1"/>
</dbReference>
<keyword evidence="3" id="KW-0804">Transcription</keyword>
<feature type="compositionally biased region" description="Low complexity" evidence="5">
    <location>
        <begin position="46"/>
        <end position="56"/>
    </location>
</feature>